<dbReference type="PROSITE" id="PS52029">
    <property type="entry name" value="LD_TPASE"/>
    <property type="match status" value="1"/>
</dbReference>
<keyword evidence="6 7" id="KW-0961">Cell wall biogenesis/degradation</keyword>
<dbReference type="AlphaFoldDB" id="A0A512DI73"/>
<dbReference type="Gene3D" id="2.40.440.10">
    <property type="entry name" value="L,D-transpeptidase catalytic domain-like"/>
    <property type="match status" value="1"/>
</dbReference>
<dbReference type="EMBL" id="BJYZ01000002">
    <property type="protein sequence ID" value="GEO36178.1"/>
    <property type="molecule type" value="Genomic_DNA"/>
</dbReference>
<organism evidence="9 10">
    <name type="scientific">Skermanella aerolata</name>
    <dbReference type="NCBI Taxonomy" id="393310"/>
    <lineage>
        <taxon>Bacteria</taxon>
        <taxon>Pseudomonadati</taxon>
        <taxon>Pseudomonadota</taxon>
        <taxon>Alphaproteobacteria</taxon>
        <taxon>Rhodospirillales</taxon>
        <taxon>Azospirillaceae</taxon>
        <taxon>Skermanella</taxon>
    </lineage>
</organism>
<dbReference type="PANTHER" id="PTHR36699:SF1">
    <property type="entry name" value="L,D-TRANSPEPTIDASE YAFK-RELATED"/>
    <property type="match status" value="1"/>
</dbReference>
<dbReference type="Proteomes" id="UP000321523">
    <property type="component" value="Unassembled WGS sequence"/>
</dbReference>
<comment type="caution">
    <text evidence="9">The sequence shown here is derived from an EMBL/GenBank/DDBJ whole genome shotgun (WGS) entry which is preliminary data.</text>
</comment>
<gene>
    <name evidence="9" type="ORF">SAE02_03260</name>
</gene>
<name>A0A512DI73_9PROT</name>
<evidence type="ECO:0000256" key="3">
    <source>
        <dbReference type="ARBA" id="ARBA00022679"/>
    </source>
</evidence>
<dbReference type="CDD" id="cd16913">
    <property type="entry name" value="YkuD_like"/>
    <property type="match status" value="1"/>
</dbReference>
<accession>A0A512DI73</accession>
<dbReference type="GO" id="GO:0008360">
    <property type="term" value="P:regulation of cell shape"/>
    <property type="evidence" value="ECO:0007669"/>
    <property type="project" value="UniProtKB-UniRule"/>
</dbReference>
<keyword evidence="5 7" id="KW-0573">Peptidoglycan synthesis</keyword>
<evidence type="ECO:0000259" key="8">
    <source>
        <dbReference type="PROSITE" id="PS52029"/>
    </source>
</evidence>
<dbReference type="GO" id="GO:0071555">
    <property type="term" value="P:cell wall organization"/>
    <property type="evidence" value="ECO:0007669"/>
    <property type="project" value="UniProtKB-UniRule"/>
</dbReference>
<evidence type="ECO:0000256" key="5">
    <source>
        <dbReference type="ARBA" id="ARBA00022984"/>
    </source>
</evidence>
<dbReference type="RefSeq" id="WP_052830763.1">
    <property type="nucleotide sequence ID" value="NZ_BJYZ01000002.1"/>
</dbReference>
<evidence type="ECO:0000256" key="6">
    <source>
        <dbReference type="ARBA" id="ARBA00023316"/>
    </source>
</evidence>
<evidence type="ECO:0000313" key="10">
    <source>
        <dbReference type="Proteomes" id="UP000321523"/>
    </source>
</evidence>
<dbReference type="GO" id="GO:0016740">
    <property type="term" value="F:transferase activity"/>
    <property type="evidence" value="ECO:0007669"/>
    <property type="project" value="UniProtKB-KW"/>
</dbReference>
<reference evidence="9 10" key="1">
    <citation type="submission" date="2019-07" db="EMBL/GenBank/DDBJ databases">
        <title>Whole genome shotgun sequence of Skermanella aerolata NBRC 106429.</title>
        <authorList>
            <person name="Hosoyama A."/>
            <person name="Uohara A."/>
            <person name="Ohji S."/>
            <person name="Ichikawa N."/>
        </authorList>
    </citation>
    <scope>NUCLEOTIDE SEQUENCE [LARGE SCALE GENOMIC DNA]</scope>
    <source>
        <strain evidence="9 10">NBRC 106429</strain>
    </source>
</reference>
<proteinExistence type="inferred from homology"/>
<dbReference type="GO" id="GO:0004180">
    <property type="term" value="F:carboxypeptidase activity"/>
    <property type="evidence" value="ECO:0007669"/>
    <property type="project" value="UniProtKB-ARBA"/>
</dbReference>
<keyword evidence="4 7" id="KW-0133">Cell shape</keyword>
<protein>
    <recommendedName>
        <fullName evidence="8">L,D-TPase catalytic domain-containing protein</fullName>
    </recommendedName>
</protein>
<evidence type="ECO:0000313" key="9">
    <source>
        <dbReference type="EMBL" id="GEO36178.1"/>
    </source>
</evidence>
<feature type="active site" description="Proton donor/acceptor" evidence="7">
    <location>
        <position position="123"/>
    </location>
</feature>
<evidence type="ECO:0000256" key="4">
    <source>
        <dbReference type="ARBA" id="ARBA00022960"/>
    </source>
</evidence>
<dbReference type="Pfam" id="PF03734">
    <property type="entry name" value="YkuD"/>
    <property type="match status" value="1"/>
</dbReference>
<feature type="domain" description="L,D-TPase catalytic" evidence="8">
    <location>
        <begin position="34"/>
        <end position="169"/>
    </location>
</feature>
<evidence type="ECO:0000256" key="1">
    <source>
        <dbReference type="ARBA" id="ARBA00004752"/>
    </source>
</evidence>
<feature type="active site" description="Nucleophile" evidence="7">
    <location>
        <position position="145"/>
    </location>
</feature>
<dbReference type="UniPathway" id="UPA00219"/>
<comment type="similarity">
    <text evidence="2">Belongs to the YkuD family.</text>
</comment>
<evidence type="ECO:0000256" key="7">
    <source>
        <dbReference type="PROSITE-ProRule" id="PRU01373"/>
    </source>
</evidence>
<dbReference type="GO" id="GO:0009252">
    <property type="term" value="P:peptidoglycan biosynthetic process"/>
    <property type="evidence" value="ECO:0007669"/>
    <property type="project" value="UniProtKB-UniPathway"/>
</dbReference>
<comment type="pathway">
    <text evidence="1 7">Cell wall biogenesis; peptidoglycan biosynthesis.</text>
</comment>
<evidence type="ECO:0000256" key="2">
    <source>
        <dbReference type="ARBA" id="ARBA00005992"/>
    </source>
</evidence>
<dbReference type="InterPro" id="IPR005490">
    <property type="entry name" value="LD_TPept_cat_dom"/>
</dbReference>
<keyword evidence="10" id="KW-1185">Reference proteome</keyword>
<keyword evidence="3" id="KW-0808">Transferase</keyword>
<sequence length="171" mass="18932">MMTSRAVNFFASLLVLVFLVPSLPASYAAERKADLIVVHKQQRIMRLLSGGDLIRQYPIALGFDPHGPKRREGDGRTPEGAYRIDWRNPDSAFHLSLHIDYPQPSDVTAAGTSVDPGRDIMIHGLPNGFTADRIGHPANDWTNGCIAVTDSEIEEIWRLVDDGTTILILSR</sequence>
<dbReference type="PANTHER" id="PTHR36699">
    <property type="entry name" value="LD-TRANSPEPTIDASE"/>
    <property type="match status" value="1"/>
</dbReference>
<dbReference type="SUPFAM" id="SSF141523">
    <property type="entry name" value="L,D-transpeptidase catalytic domain-like"/>
    <property type="match status" value="1"/>
</dbReference>
<dbReference type="InterPro" id="IPR038063">
    <property type="entry name" value="Transpep_catalytic_dom"/>
</dbReference>